<evidence type="ECO:0000256" key="2">
    <source>
        <dbReference type="ARBA" id="ARBA00023125"/>
    </source>
</evidence>
<dbReference type="AlphaFoldDB" id="A0A1G6VHN9"/>
<accession>A0A1G6VHN9</accession>
<dbReference type="Proteomes" id="UP000199628">
    <property type="component" value="Unassembled WGS sequence"/>
</dbReference>
<dbReference type="Pfam" id="PF13545">
    <property type="entry name" value="HTH_Crp_2"/>
    <property type="match status" value="1"/>
</dbReference>
<dbReference type="InterPro" id="IPR018490">
    <property type="entry name" value="cNMP-bd_dom_sf"/>
</dbReference>
<dbReference type="PROSITE" id="PS50042">
    <property type="entry name" value="CNMP_BINDING_3"/>
    <property type="match status" value="1"/>
</dbReference>
<proteinExistence type="predicted"/>
<protein>
    <submittedName>
        <fullName evidence="5">cAMP-binding domain of CRP or a regulatory subunit of cAMP-dependent protein kinases</fullName>
    </submittedName>
</protein>
<organism evidence="5 6">
    <name type="scientific">Ruegeria marina</name>
    <dbReference type="NCBI Taxonomy" id="639004"/>
    <lineage>
        <taxon>Bacteria</taxon>
        <taxon>Pseudomonadati</taxon>
        <taxon>Pseudomonadota</taxon>
        <taxon>Alphaproteobacteria</taxon>
        <taxon>Rhodobacterales</taxon>
        <taxon>Roseobacteraceae</taxon>
        <taxon>Ruegeria</taxon>
    </lineage>
</organism>
<evidence type="ECO:0000313" key="5">
    <source>
        <dbReference type="EMBL" id="SDD52346.1"/>
    </source>
</evidence>
<gene>
    <name evidence="5" type="ORF">SAMN04488239_10845</name>
</gene>
<dbReference type="Gene3D" id="1.10.10.10">
    <property type="entry name" value="Winged helix-like DNA-binding domain superfamily/Winged helix DNA-binding domain"/>
    <property type="match status" value="1"/>
</dbReference>
<dbReference type="InterPro" id="IPR012318">
    <property type="entry name" value="HTH_CRP"/>
</dbReference>
<keyword evidence="2" id="KW-0238">DNA-binding</keyword>
<keyword evidence="1" id="KW-0805">Transcription regulation</keyword>
<dbReference type="GO" id="GO:0003677">
    <property type="term" value="F:DNA binding"/>
    <property type="evidence" value="ECO:0007669"/>
    <property type="project" value="UniProtKB-KW"/>
</dbReference>
<dbReference type="InterPro" id="IPR014710">
    <property type="entry name" value="RmlC-like_jellyroll"/>
</dbReference>
<keyword evidence="3" id="KW-0804">Transcription</keyword>
<dbReference type="OrthoDB" id="9786503at2"/>
<dbReference type="GO" id="GO:0016301">
    <property type="term" value="F:kinase activity"/>
    <property type="evidence" value="ECO:0007669"/>
    <property type="project" value="UniProtKB-KW"/>
</dbReference>
<keyword evidence="5" id="KW-0418">Kinase</keyword>
<dbReference type="SUPFAM" id="SSF46785">
    <property type="entry name" value="Winged helix' DNA-binding domain"/>
    <property type="match status" value="1"/>
</dbReference>
<dbReference type="InterPro" id="IPR036388">
    <property type="entry name" value="WH-like_DNA-bd_sf"/>
</dbReference>
<dbReference type="CDD" id="cd00038">
    <property type="entry name" value="CAP_ED"/>
    <property type="match status" value="1"/>
</dbReference>
<evidence type="ECO:0000313" key="6">
    <source>
        <dbReference type="Proteomes" id="UP000199628"/>
    </source>
</evidence>
<reference evidence="6" key="1">
    <citation type="submission" date="2016-10" db="EMBL/GenBank/DDBJ databases">
        <authorList>
            <person name="Varghese N."/>
            <person name="Submissions S."/>
        </authorList>
    </citation>
    <scope>NUCLEOTIDE SEQUENCE [LARGE SCALE GENOMIC DNA]</scope>
    <source>
        <strain evidence="6">CGMCC 1.9108</strain>
    </source>
</reference>
<dbReference type="Gene3D" id="2.60.120.10">
    <property type="entry name" value="Jelly Rolls"/>
    <property type="match status" value="1"/>
</dbReference>
<dbReference type="GO" id="GO:0006355">
    <property type="term" value="P:regulation of DNA-templated transcription"/>
    <property type="evidence" value="ECO:0007669"/>
    <property type="project" value="InterPro"/>
</dbReference>
<sequence>MAWTAEKIADLFKIKEGKGEGVSSETAEALRTNGYIRRATKSEFITRRGDPEPHFCLILQGKVRLTAFTVDGGEILTTFLGHGETWGVHPCMGGYCETMDGVVESRTAETLMLRGQVLKKLAWERCDLMEAMLGILCSRLNMATQFLEQHGTWTARERLAWRILSLANASSGQPLTQDRRELAISQESLAGLVRLSWQRTNKLLKLFEAEGAISLKYGKITLESAEMLKQELRSTRSLSI</sequence>
<dbReference type="InterPro" id="IPR000595">
    <property type="entry name" value="cNMP-bd_dom"/>
</dbReference>
<name>A0A1G6VHN9_9RHOB</name>
<evidence type="ECO:0000256" key="1">
    <source>
        <dbReference type="ARBA" id="ARBA00023015"/>
    </source>
</evidence>
<dbReference type="RefSeq" id="WP_093031887.1">
    <property type="nucleotide sequence ID" value="NZ_FMZV01000008.1"/>
</dbReference>
<evidence type="ECO:0000259" key="4">
    <source>
        <dbReference type="PROSITE" id="PS50042"/>
    </source>
</evidence>
<dbReference type="SUPFAM" id="SSF51206">
    <property type="entry name" value="cAMP-binding domain-like"/>
    <property type="match status" value="1"/>
</dbReference>
<keyword evidence="6" id="KW-1185">Reference proteome</keyword>
<keyword evidence="5" id="KW-0808">Transferase</keyword>
<dbReference type="STRING" id="639004.SAMN04488239_10845"/>
<evidence type="ECO:0000256" key="3">
    <source>
        <dbReference type="ARBA" id="ARBA00023163"/>
    </source>
</evidence>
<feature type="domain" description="Cyclic nucleotide-binding" evidence="4">
    <location>
        <begin position="25"/>
        <end position="87"/>
    </location>
</feature>
<dbReference type="Pfam" id="PF00027">
    <property type="entry name" value="cNMP_binding"/>
    <property type="match status" value="1"/>
</dbReference>
<dbReference type="InterPro" id="IPR036390">
    <property type="entry name" value="WH_DNA-bd_sf"/>
</dbReference>
<dbReference type="EMBL" id="FMZV01000008">
    <property type="protein sequence ID" value="SDD52346.1"/>
    <property type="molecule type" value="Genomic_DNA"/>
</dbReference>